<dbReference type="AlphaFoldDB" id="A0A0K9PH91"/>
<protein>
    <submittedName>
        <fullName evidence="3">Flavonoid glucosyltransferase, family GT1</fullName>
    </submittedName>
</protein>
<reference evidence="4" key="1">
    <citation type="journal article" date="2016" name="Nature">
        <title>The genome of the seagrass Zostera marina reveals angiosperm adaptation to the sea.</title>
        <authorList>
            <person name="Olsen J.L."/>
            <person name="Rouze P."/>
            <person name="Verhelst B."/>
            <person name="Lin Y.-C."/>
            <person name="Bayer T."/>
            <person name="Collen J."/>
            <person name="Dattolo E."/>
            <person name="De Paoli E."/>
            <person name="Dittami S."/>
            <person name="Maumus F."/>
            <person name="Michel G."/>
            <person name="Kersting A."/>
            <person name="Lauritano C."/>
            <person name="Lohaus R."/>
            <person name="Toepel M."/>
            <person name="Tonon T."/>
            <person name="Vanneste K."/>
            <person name="Amirebrahimi M."/>
            <person name="Brakel J."/>
            <person name="Bostroem C."/>
            <person name="Chovatia M."/>
            <person name="Grimwood J."/>
            <person name="Jenkins J.W."/>
            <person name="Jueterbock A."/>
            <person name="Mraz A."/>
            <person name="Stam W.T."/>
            <person name="Tice H."/>
            <person name="Bornberg-Bauer E."/>
            <person name="Green P.J."/>
            <person name="Pearson G.A."/>
            <person name="Procaccini G."/>
            <person name="Duarte C.M."/>
            <person name="Schmutz J."/>
            <person name="Reusch T.B.H."/>
            <person name="Van de Peer Y."/>
        </authorList>
    </citation>
    <scope>NUCLEOTIDE SEQUENCE [LARGE SCALE GENOMIC DNA]</scope>
    <source>
        <strain evidence="4">cv. Finnish</strain>
    </source>
</reference>
<evidence type="ECO:0000256" key="1">
    <source>
        <dbReference type="ARBA" id="ARBA00022679"/>
    </source>
</evidence>
<dbReference type="PANTHER" id="PTHR48048">
    <property type="entry name" value="GLYCOSYLTRANSFERASE"/>
    <property type="match status" value="1"/>
</dbReference>
<comment type="caution">
    <text evidence="3">The sequence shown here is derived from an EMBL/GenBank/DDBJ whole genome shotgun (WGS) entry which is preliminary data.</text>
</comment>
<dbReference type="GO" id="GO:0035251">
    <property type="term" value="F:UDP-glucosyltransferase activity"/>
    <property type="evidence" value="ECO:0000318"/>
    <property type="project" value="GO_Central"/>
</dbReference>
<accession>A0A0K9PH91</accession>
<dbReference type="OrthoDB" id="5835829at2759"/>
<dbReference type="PANTHER" id="PTHR48048:SF89">
    <property type="entry name" value="GLYCOSYLTRANSFERASE"/>
    <property type="match status" value="1"/>
</dbReference>
<organism evidence="3 4">
    <name type="scientific">Zostera marina</name>
    <name type="common">Eelgrass</name>
    <dbReference type="NCBI Taxonomy" id="29655"/>
    <lineage>
        <taxon>Eukaryota</taxon>
        <taxon>Viridiplantae</taxon>
        <taxon>Streptophyta</taxon>
        <taxon>Embryophyta</taxon>
        <taxon>Tracheophyta</taxon>
        <taxon>Spermatophyta</taxon>
        <taxon>Magnoliopsida</taxon>
        <taxon>Liliopsida</taxon>
        <taxon>Zosteraceae</taxon>
        <taxon>Zostera</taxon>
    </lineage>
</organism>
<dbReference type="Proteomes" id="UP000036987">
    <property type="component" value="Unassembled WGS sequence"/>
</dbReference>
<keyword evidence="2" id="KW-1133">Transmembrane helix</keyword>
<dbReference type="Pfam" id="PF00201">
    <property type="entry name" value="UDPGT"/>
    <property type="match status" value="1"/>
</dbReference>
<evidence type="ECO:0000313" key="3">
    <source>
        <dbReference type="EMBL" id="KMZ68349.1"/>
    </source>
</evidence>
<evidence type="ECO:0000313" key="4">
    <source>
        <dbReference type="Proteomes" id="UP000036987"/>
    </source>
</evidence>
<gene>
    <name evidence="3" type="ORF">ZOSMA_240G00270</name>
</gene>
<dbReference type="CDD" id="cd03784">
    <property type="entry name" value="GT1_Gtf-like"/>
    <property type="match status" value="1"/>
</dbReference>
<keyword evidence="4" id="KW-1185">Reference proteome</keyword>
<evidence type="ECO:0000256" key="2">
    <source>
        <dbReference type="SAM" id="Phobius"/>
    </source>
</evidence>
<dbReference type="OMA" id="CTIRALI"/>
<sequence>MGEETNRTDKIVLYPSPGMGHLLPMVELAKVLIARNRLLEVTILVLRSPFSTGTTETLISSVMAANPLISFHFLPSLDLTDFLTSSFSHHESIQLELIRLSDPNVQLFMSSLHPMAFVVDFFCADSADIANGLGIPTYIFFTCCAATLAVLLYLPTMHSHTNQSFKDMGSTLVRFPEKTGIPAIPADHMPLPLLDREDHGYKTFIHLYERMAEVDGMIINTFDSLEGKTIQSLGTSGAFTRPIYPIGPLIISDRGQTQGESDFYCFKWLDKQPKGSVVFLCFGSLGTFSTEQLKEIADGIERSQERFLWVVKNPPNPSKKYVTNDPPNPDLDFLLPKGFLDRTQDRGLVVKSWAPQVKVLQHEAVGCFVTHLGWNSVLEAICAGVGMIGWPVYAEQRMNRVFVVDDMKLAMAVEGYDKDLVTAAAVEKSVREMMNKTGESGMGVGVKERCLAMKQAVEACLGDGGTSTLALDKLLRDWKVGKES</sequence>
<proteinExistence type="predicted"/>
<dbReference type="EMBL" id="LFYR01000841">
    <property type="protein sequence ID" value="KMZ68349.1"/>
    <property type="molecule type" value="Genomic_DNA"/>
</dbReference>
<dbReference type="SUPFAM" id="SSF53756">
    <property type="entry name" value="UDP-Glycosyltransferase/glycogen phosphorylase"/>
    <property type="match status" value="1"/>
</dbReference>
<feature type="transmembrane region" description="Helical" evidence="2">
    <location>
        <begin position="135"/>
        <end position="154"/>
    </location>
</feature>
<keyword evidence="2" id="KW-0472">Membrane</keyword>
<dbReference type="InterPro" id="IPR002213">
    <property type="entry name" value="UDP_glucos_trans"/>
</dbReference>
<dbReference type="InterPro" id="IPR050481">
    <property type="entry name" value="UDP-glycosyltransf_plant"/>
</dbReference>
<dbReference type="FunFam" id="3.40.50.2000:FF:000020">
    <property type="entry name" value="Glycosyltransferase"/>
    <property type="match status" value="1"/>
</dbReference>
<dbReference type="Gene3D" id="3.40.50.2000">
    <property type="entry name" value="Glycogen Phosphorylase B"/>
    <property type="match status" value="2"/>
</dbReference>
<name>A0A0K9PH91_ZOSMR</name>
<keyword evidence="1 3" id="KW-0808">Transferase</keyword>
<dbReference type="STRING" id="29655.A0A0K9PH91"/>
<keyword evidence="2" id="KW-0812">Transmembrane</keyword>